<dbReference type="InterPro" id="IPR024983">
    <property type="entry name" value="CHAT_dom"/>
</dbReference>
<keyword evidence="3" id="KW-1185">Reference proteome</keyword>
<reference evidence="2 3" key="1">
    <citation type="submission" date="2023-07" db="EMBL/GenBank/DDBJ databases">
        <title>Sequencing the genomes of 1000 actinobacteria strains.</title>
        <authorList>
            <person name="Klenk H.-P."/>
        </authorList>
    </citation>
    <scope>NUCLEOTIDE SEQUENCE [LARGE SCALE GENOMIC DNA]</scope>
    <source>
        <strain evidence="2 3">DSM 44710</strain>
    </source>
</reference>
<protein>
    <submittedName>
        <fullName evidence="2">Tetratricopeptide (TPR) repeat protein</fullName>
    </submittedName>
</protein>
<dbReference type="PANTHER" id="PTHR10098">
    <property type="entry name" value="RAPSYN-RELATED"/>
    <property type="match status" value="1"/>
</dbReference>
<dbReference type="Pfam" id="PF12770">
    <property type="entry name" value="CHAT"/>
    <property type="match status" value="1"/>
</dbReference>
<dbReference type="Proteomes" id="UP001240984">
    <property type="component" value="Unassembled WGS sequence"/>
</dbReference>
<evidence type="ECO:0000313" key="3">
    <source>
        <dbReference type="Proteomes" id="UP001240984"/>
    </source>
</evidence>
<evidence type="ECO:0000259" key="1">
    <source>
        <dbReference type="Pfam" id="PF12770"/>
    </source>
</evidence>
<dbReference type="EMBL" id="JAUSRA010000001">
    <property type="protein sequence ID" value="MDP9795142.1"/>
    <property type="molecule type" value="Genomic_DNA"/>
</dbReference>
<comment type="caution">
    <text evidence="2">The sequence shown here is derived from an EMBL/GenBank/DDBJ whole genome shotgun (WGS) entry which is preliminary data.</text>
</comment>
<dbReference type="Gene3D" id="1.25.40.10">
    <property type="entry name" value="Tetratricopeptide repeat domain"/>
    <property type="match status" value="1"/>
</dbReference>
<dbReference type="RefSeq" id="WP_306830709.1">
    <property type="nucleotide sequence ID" value="NZ_JAUSRA010000001.1"/>
</dbReference>
<dbReference type="SUPFAM" id="SSF48452">
    <property type="entry name" value="TPR-like"/>
    <property type="match status" value="1"/>
</dbReference>
<gene>
    <name evidence="2" type="ORF">J2S43_003654</name>
</gene>
<dbReference type="InterPro" id="IPR011990">
    <property type="entry name" value="TPR-like_helical_dom_sf"/>
</dbReference>
<sequence length="878" mass="92121">MVDALDLVTADPRRATRLALEARRSARRAADPGAESTAERALGLAARELSDAPAALRHLHRARRVAARAGLAERAAEARMSLALVLAEAGRPRAALREIDAAVPVLSGLPGARLAMQRALILDRLSRFDEAMAGYTTAVAAFRRAGDRLWQARALTNRGVLHAYRGGLRAAEDDLVAAETIYAELGQDLAVAQVRHNRGFVAARAGDVPGALRWYDLAGEYFARTGPSAVALMDRGELLLRARLFPEARTVAEAAVAAARDSRMRLFEAQARLLLAEVALDTGDTATARTQAETARRSFHRQDRPAWAALARYAALRATAPGIVGSRAAAPGDAGTGVAPPAVTRAVAARARAVAADLAAVGWPAPALDARLYAATITPDRAAAAGELRLVRADGRRGPAEFRARAWHAEALLRDAAGDAAGARRAVRAGMDVLDSYRAALGATELRALASSYAGDLAATGLRLALRSGRARSVLWWSERGRAAALRLPEPAPAGRPELAADLADLRRVSAEAGLPGARGGALLREQRVIEERIRRRSWHTPGTAAARPISLERLPSVLGDRTLVEIFDCEGLLHAVIVSAAGARLRTLGPAGEVTAELDALRFALHRLVRRHGTAASLAAASAAARLAAGRLDDALFGPIRDRLAPGPLVLVPAGALHATPWALLATCHGRPVTVAPSASIWLTAATSSRSTATRRVLVAGPGLPHAEHEVHRLAELLTPDTLLTGRSATAEAVLRAMDGAALLHIAAHGRFRADNPMFSALRLADGPLTVYDLERLARPPATVILSACDSGLSAVHPGEELMGLAAALLRRGTRAVLGSVLPVADRPSLDLMLGLHRRLPATPLATALAAAQTAAMPSDLDDRAATAAAFTCFGAA</sequence>
<name>A0ABT9MUL1_9ACTN</name>
<proteinExistence type="predicted"/>
<evidence type="ECO:0000313" key="2">
    <source>
        <dbReference type="EMBL" id="MDP9795142.1"/>
    </source>
</evidence>
<organism evidence="2 3">
    <name type="scientific">Catenuloplanes nepalensis</name>
    <dbReference type="NCBI Taxonomy" id="587533"/>
    <lineage>
        <taxon>Bacteria</taxon>
        <taxon>Bacillati</taxon>
        <taxon>Actinomycetota</taxon>
        <taxon>Actinomycetes</taxon>
        <taxon>Micromonosporales</taxon>
        <taxon>Micromonosporaceae</taxon>
        <taxon>Catenuloplanes</taxon>
    </lineage>
</organism>
<feature type="domain" description="CHAT" evidence="1">
    <location>
        <begin position="630"/>
        <end position="876"/>
    </location>
</feature>
<accession>A0ABT9MUL1</accession>